<evidence type="ECO:0000313" key="3">
    <source>
        <dbReference type="Proteomes" id="UP000030321"/>
    </source>
</evidence>
<dbReference type="EMBL" id="BBPA01000021">
    <property type="protein sequence ID" value="GAL92538.1"/>
    <property type="molecule type" value="Genomic_DNA"/>
</dbReference>
<accession>A0A0A1VSX2</accession>
<organism evidence="2 3">
    <name type="scientific">Microcystis aeruginosa NIES-44</name>
    <dbReference type="NCBI Taxonomy" id="449439"/>
    <lineage>
        <taxon>Bacteria</taxon>
        <taxon>Bacillati</taxon>
        <taxon>Cyanobacteriota</taxon>
        <taxon>Cyanophyceae</taxon>
        <taxon>Oscillatoriophycideae</taxon>
        <taxon>Chroococcales</taxon>
        <taxon>Microcystaceae</taxon>
        <taxon>Microcystis</taxon>
    </lineage>
</organism>
<dbReference type="Proteomes" id="UP000030321">
    <property type="component" value="Unassembled WGS sequence"/>
</dbReference>
<feature type="compositionally biased region" description="Low complexity" evidence="1">
    <location>
        <begin position="69"/>
        <end position="83"/>
    </location>
</feature>
<gene>
    <name evidence="2" type="ORF">N44_01096</name>
</gene>
<feature type="region of interest" description="Disordered" evidence="1">
    <location>
        <begin position="47"/>
        <end position="88"/>
    </location>
</feature>
<dbReference type="AlphaFoldDB" id="A0A0A1VSX2"/>
<evidence type="ECO:0000256" key="1">
    <source>
        <dbReference type="SAM" id="MobiDB-lite"/>
    </source>
</evidence>
<proteinExistence type="predicted"/>
<comment type="caution">
    <text evidence="2">The sequence shown here is derived from an EMBL/GenBank/DDBJ whole genome shotgun (WGS) entry which is preliminary data.</text>
</comment>
<protein>
    <submittedName>
        <fullName evidence="2">Uncharacterized protein</fullName>
    </submittedName>
</protein>
<name>A0A0A1VSX2_MICAE</name>
<sequence>MLKNLFGGKKSDFYLELKETDGEQKATATTAAAAPVVEAPAPAVESAAAPVAEKKAKKTSVKKEKQVKETPAAPVSAPAPVAATNGKVEPQEVEFATKYLITPSMSRRRPGPSLNGFKDMARKAKLPANRG</sequence>
<dbReference type="RefSeq" id="WP_045358361.1">
    <property type="nucleotide sequence ID" value="NZ_BBPA01000021.1"/>
</dbReference>
<evidence type="ECO:0000313" key="2">
    <source>
        <dbReference type="EMBL" id="GAL92538.1"/>
    </source>
</evidence>
<reference evidence="3" key="1">
    <citation type="journal article" date="2015" name="Genome">
        <title>Whole Genome Sequence of the Non-Microcystin-Producing Microcystis aeruginosa Strain NIES-44.</title>
        <authorList>
            <person name="Okano K."/>
            <person name="Miyata N."/>
            <person name="Ozaki Y."/>
        </authorList>
    </citation>
    <scope>NUCLEOTIDE SEQUENCE [LARGE SCALE GENOMIC DNA]</scope>
    <source>
        <strain evidence="3">NIES-44</strain>
    </source>
</reference>
<feature type="region of interest" description="Disordered" evidence="1">
    <location>
        <begin position="104"/>
        <end position="131"/>
    </location>
</feature>